<comment type="caution">
    <text evidence="1">The sequence shown here is derived from an EMBL/GenBank/DDBJ whole genome shotgun (WGS) entry which is preliminary data.</text>
</comment>
<dbReference type="AlphaFoldDB" id="X1DHH9"/>
<sequence>MPPLSWRNAYANPEMTDMVEKAAFIQDRDEREKVYIDLQKKWQSEGVFKILYQMGIQLGISDRVGNFIVNELTQTPWELITLKD</sequence>
<evidence type="ECO:0000313" key="1">
    <source>
        <dbReference type="EMBL" id="GAG95886.1"/>
    </source>
</evidence>
<organism evidence="1">
    <name type="scientific">marine sediment metagenome</name>
    <dbReference type="NCBI Taxonomy" id="412755"/>
    <lineage>
        <taxon>unclassified sequences</taxon>
        <taxon>metagenomes</taxon>
        <taxon>ecological metagenomes</taxon>
    </lineage>
</organism>
<dbReference type="Gene3D" id="3.10.105.10">
    <property type="entry name" value="Dipeptide-binding Protein, Domain 3"/>
    <property type="match status" value="1"/>
</dbReference>
<reference evidence="1" key="1">
    <citation type="journal article" date="2014" name="Front. Microbiol.">
        <title>High frequency of phylogenetically diverse reductive dehalogenase-homologous genes in deep subseafloor sedimentary metagenomes.</title>
        <authorList>
            <person name="Kawai M."/>
            <person name="Futagami T."/>
            <person name="Toyoda A."/>
            <person name="Takaki Y."/>
            <person name="Nishi S."/>
            <person name="Hori S."/>
            <person name="Arai W."/>
            <person name="Tsubouchi T."/>
            <person name="Morono Y."/>
            <person name="Uchiyama I."/>
            <person name="Ito T."/>
            <person name="Fujiyama A."/>
            <person name="Inagaki F."/>
            <person name="Takami H."/>
        </authorList>
    </citation>
    <scope>NUCLEOTIDE SEQUENCE</scope>
    <source>
        <strain evidence="1">Expedition CK06-06</strain>
    </source>
</reference>
<gene>
    <name evidence="1" type="ORF">S01H4_36887</name>
</gene>
<protein>
    <submittedName>
        <fullName evidence="1">Uncharacterized protein</fullName>
    </submittedName>
</protein>
<proteinExistence type="predicted"/>
<accession>X1DHH9</accession>
<dbReference type="EMBL" id="BART01019759">
    <property type="protein sequence ID" value="GAG95886.1"/>
    <property type="molecule type" value="Genomic_DNA"/>
</dbReference>
<dbReference type="Gene3D" id="3.40.190.10">
    <property type="entry name" value="Periplasmic binding protein-like II"/>
    <property type="match status" value="1"/>
</dbReference>
<name>X1DHH9_9ZZZZ</name>
<dbReference type="SUPFAM" id="SSF53850">
    <property type="entry name" value="Periplasmic binding protein-like II"/>
    <property type="match status" value="1"/>
</dbReference>